<dbReference type="InterPro" id="IPR007955">
    <property type="entry name" value="Bystin"/>
</dbReference>
<organism evidence="1 2">
    <name type="scientific">Babesia caballi</name>
    <dbReference type="NCBI Taxonomy" id="5871"/>
    <lineage>
        <taxon>Eukaryota</taxon>
        <taxon>Sar</taxon>
        <taxon>Alveolata</taxon>
        <taxon>Apicomplexa</taxon>
        <taxon>Aconoidasida</taxon>
        <taxon>Piroplasmida</taxon>
        <taxon>Babesiidae</taxon>
        <taxon>Babesia</taxon>
    </lineage>
</organism>
<protein>
    <submittedName>
        <fullName evidence="1">U3/U14 snoRNA-associated small subunit rRNA processing protein, putative</fullName>
    </submittedName>
</protein>
<evidence type="ECO:0000313" key="2">
    <source>
        <dbReference type="Proteomes" id="UP001497744"/>
    </source>
</evidence>
<dbReference type="AlphaFoldDB" id="A0AAV4LZ84"/>
<sequence>MTPTAEHMSYAAQVVSECVRYFCKFESFEDQLPVIWHQSLLILVTHYKRKFRYVLPDDDNNCGTGRDDVFADQIVIPV</sequence>
<dbReference type="RefSeq" id="XP_067716520.1">
    <property type="nucleotide sequence ID" value="XM_067860419.1"/>
</dbReference>
<dbReference type="GeneID" id="94195932"/>
<keyword evidence="2" id="KW-1185">Reference proteome</keyword>
<name>A0AAV4LZ84_BABCB</name>
<evidence type="ECO:0000313" key="1">
    <source>
        <dbReference type="EMBL" id="GIX64451.1"/>
    </source>
</evidence>
<gene>
    <name evidence="1" type="ORF">BcabD6B2_38860</name>
</gene>
<dbReference type="EMBL" id="BPLF01000003">
    <property type="protein sequence ID" value="GIX64451.1"/>
    <property type="molecule type" value="Genomic_DNA"/>
</dbReference>
<dbReference type="Proteomes" id="UP001497744">
    <property type="component" value="Unassembled WGS sequence"/>
</dbReference>
<comment type="caution">
    <text evidence="1">The sequence shown here is derived from an EMBL/GenBank/DDBJ whole genome shotgun (WGS) entry which is preliminary data.</text>
</comment>
<accession>A0AAV4LZ84</accession>
<dbReference type="Pfam" id="PF05291">
    <property type="entry name" value="Bystin"/>
    <property type="match status" value="1"/>
</dbReference>
<proteinExistence type="predicted"/>
<reference evidence="1 2" key="1">
    <citation type="submission" date="2021-06" db="EMBL/GenBank/DDBJ databases">
        <title>Genome sequence of Babesia caballi.</title>
        <authorList>
            <person name="Yamagishi J."/>
            <person name="Kidaka T."/>
            <person name="Ochi A."/>
        </authorList>
    </citation>
    <scope>NUCLEOTIDE SEQUENCE [LARGE SCALE GENOMIC DNA]</scope>
    <source>
        <strain evidence="1">USDA-D6B2</strain>
    </source>
</reference>